<evidence type="ECO:0000313" key="3">
    <source>
        <dbReference type="EMBL" id="UXD22405.1"/>
    </source>
</evidence>
<proteinExistence type="predicted"/>
<dbReference type="InterPro" id="IPR002762">
    <property type="entry name" value="CbiX-like"/>
</dbReference>
<keyword evidence="4" id="KW-1185">Reference proteome</keyword>
<sequence>MTAFVLIAHGSKNPKFQEIVLKVAKELENKEDVKRVYVGFLMGKPSIEDAIKKAAANDDILVIVPFFIAEGSHVVQDIRRKVEEVVGNRKKVVYAKALGDHPLIVETLYQRYLEAVRE</sequence>
<dbReference type="AlphaFoldDB" id="A0A977KB60"/>
<organism evidence="3 4">
    <name type="scientific">Ignicoccus pacificus DSM 13166</name>
    <dbReference type="NCBI Taxonomy" id="940294"/>
    <lineage>
        <taxon>Archaea</taxon>
        <taxon>Thermoproteota</taxon>
        <taxon>Thermoprotei</taxon>
        <taxon>Desulfurococcales</taxon>
        <taxon>Desulfurococcaceae</taxon>
        <taxon>Ignicoccus</taxon>
    </lineage>
</organism>
<reference evidence="3" key="1">
    <citation type="submission" date="2013-11" db="EMBL/GenBank/DDBJ databases">
        <title>Comparative genomics of Ignicoccus.</title>
        <authorList>
            <person name="Podar M."/>
        </authorList>
    </citation>
    <scope>NUCLEOTIDE SEQUENCE</scope>
    <source>
        <strain evidence="3">DSM 13166</strain>
    </source>
</reference>
<dbReference type="GO" id="GO:0016829">
    <property type="term" value="F:lyase activity"/>
    <property type="evidence" value="ECO:0007669"/>
    <property type="project" value="UniProtKB-KW"/>
</dbReference>
<evidence type="ECO:0000256" key="1">
    <source>
        <dbReference type="ARBA" id="ARBA00022723"/>
    </source>
</evidence>
<evidence type="ECO:0008006" key="5">
    <source>
        <dbReference type="Google" id="ProtNLM"/>
    </source>
</evidence>
<name>A0A977KB60_9CREN</name>
<dbReference type="Pfam" id="PF01903">
    <property type="entry name" value="CbiX"/>
    <property type="match status" value="1"/>
</dbReference>
<keyword evidence="1" id="KW-0479">Metal-binding</keyword>
<gene>
    <name evidence="3" type="ORF">IPA_04420</name>
</gene>
<dbReference type="PANTHER" id="PTHR33542">
    <property type="entry name" value="SIROHYDROCHLORIN FERROCHELATASE, CHLOROPLASTIC"/>
    <property type="match status" value="1"/>
</dbReference>
<dbReference type="SUPFAM" id="SSF53800">
    <property type="entry name" value="Chelatase"/>
    <property type="match status" value="1"/>
</dbReference>
<accession>A0A977KB60</accession>
<dbReference type="Proteomes" id="UP001063698">
    <property type="component" value="Chromosome"/>
</dbReference>
<evidence type="ECO:0000313" key="4">
    <source>
        <dbReference type="Proteomes" id="UP001063698"/>
    </source>
</evidence>
<dbReference type="Gene3D" id="3.40.50.1400">
    <property type="match status" value="1"/>
</dbReference>
<dbReference type="PANTHER" id="PTHR33542:SF3">
    <property type="entry name" value="SIROHYDROCHLORIN FERROCHELATASE, CHLOROPLASTIC"/>
    <property type="match status" value="1"/>
</dbReference>
<keyword evidence="2" id="KW-0456">Lyase</keyword>
<dbReference type="InterPro" id="IPR050963">
    <property type="entry name" value="Sirohydro_Cobaltochel/CbiX"/>
</dbReference>
<dbReference type="EMBL" id="CP006868">
    <property type="protein sequence ID" value="UXD22405.1"/>
    <property type="molecule type" value="Genomic_DNA"/>
</dbReference>
<dbReference type="KEGG" id="ipc:IPA_04420"/>
<evidence type="ECO:0000256" key="2">
    <source>
        <dbReference type="ARBA" id="ARBA00023239"/>
    </source>
</evidence>
<dbReference type="GO" id="GO:0046872">
    <property type="term" value="F:metal ion binding"/>
    <property type="evidence" value="ECO:0007669"/>
    <property type="project" value="UniProtKB-KW"/>
</dbReference>
<protein>
    <recommendedName>
        <fullName evidence="5">Sirohydrochlorin cobaltochelatase</fullName>
    </recommendedName>
</protein>